<proteinExistence type="inferred from homology"/>
<accession>A0AAT9GS23</accession>
<dbReference type="PROSITE" id="PS51192">
    <property type="entry name" value="HELICASE_ATP_BIND_1"/>
    <property type="match status" value="1"/>
</dbReference>
<evidence type="ECO:0000256" key="3">
    <source>
        <dbReference type="ARBA" id="ARBA00022801"/>
    </source>
</evidence>
<evidence type="ECO:0000259" key="12">
    <source>
        <dbReference type="PROSITE" id="PS51194"/>
    </source>
</evidence>
<keyword evidence="1 10" id="KW-0547">Nucleotide-binding</keyword>
<dbReference type="InterPro" id="IPR048772">
    <property type="entry name" value="Hel308-like_dom4"/>
</dbReference>
<evidence type="ECO:0000256" key="4">
    <source>
        <dbReference type="ARBA" id="ARBA00022806"/>
    </source>
</evidence>
<dbReference type="Gene3D" id="3.40.50.300">
    <property type="entry name" value="P-loop containing nucleotide triphosphate hydrolases"/>
    <property type="match status" value="2"/>
</dbReference>
<name>A0AAT9GS23_9CREN</name>
<evidence type="ECO:0000256" key="9">
    <source>
        <dbReference type="ARBA" id="ARBA00034617"/>
    </source>
</evidence>
<evidence type="ECO:0000256" key="10">
    <source>
        <dbReference type="HAMAP-Rule" id="MF_00442"/>
    </source>
</evidence>
<evidence type="ECO:0000256" key="6">
    <source>
        <dbReference type="ARBA" id="ARBA00023125"/>
    </source>
</evidence>
<dbReference type="Gene3D" id="1.10.3380.30">
    <property type="match status" value="1"/>
</dbReference>
<dbReference type="GO" id="GO:0006281">
    <property type="term" value="P:DNA repair"/>
    <property type="evidence" value="ECO:0007669"/>
    <property type="project" value="UniProtKB-UniRule"/>
</dbReference>
<organism evidence="13">
    <name type="scientific">Sulfurisphaera javensis</name>
    <dbReference type="NCBI Taxonomy" id="2049879"/>
    <lineage>
        <taxon>Archaea</taxon>
        <taxon>Thermoproteota</taxon>
        <taxon>Thermoprotei</taxon>
        <taxon>Sulfolobales</taxon>
        <taxon>Sulfolobaceae</taxon>
        <taxon>Sulfurisphaera</taxon>
    </lineage>
</organism>
<dbReference type="NCBIfam" id="NF040935">
    <property type="entry name" value="helicase_Hel308"/>
    <property type="match status" value="1"/>
</dbReference>
<keyword evidence="5 10" id="KW-0067">ATP-binding</keyword>
<protein>
    <recommendedName>
        <fullName evidence="10">ATP-dependent DNA helicase Hel308</fullName>
        <ecNumber evidence="10">5.6.2.4</ecNumber>
    </recommendedName>
    <alternativeName>
        <fullName evidence="10">DNA 3'-5' helicase Hel308</fullName>
    </alternativeName>
</protein>
<dbReference type="SMART" id="SM00490">
    <property type="entry name" value="HELICc"/>
    <property type="match status" value="1"/>
</dbReference>
<keyword evidence="3 10" id="KW-0378">Hydrolase</keyword>
<dbReference type="InterPro" id="IPR001650">
    <property type="entry name" value="Helicase_C-like"/>
</dbReference>
<evidence type="ECO:0000256" key="8">
    <source>
        <dbReference type="ARBA" id="ARBA00023235"/>
    </source>
</evidence>
<comment type="similarity">
    <text evidence="10">Belongs to the helicase family. Hel308 subfamily.</text>
</comment>
<dbReference type="GO" id="GO:0016818">
    <property type="term" value="F:hydrolase activity, acting on acid anhydrides, in phosphorus-containing anhydrides"/>
    <property type="evidence" value="ECO:0007669"/>
    <property type="project" value="UniProtKB-UniRule"/>
</dbReference>
<dbReference type="Pfam" id="PF21280">
    <property type="entry name" value="Helicase_dom4_arc"/>
    <property type="match status" value="1"/>
</dbReference>
<dbReference type="HAMAP" id="MF_00442">
    <property type="entry name" value="Helicase_Hel308"/>
    <property type="match status" value="1"/>
</dbReference>
<dbReference type="InterPro" id="IPR027417">
    <property type="entry name" value="P-loop_NTPase"/>
</dbReference>
<evidence type="ECO:0000256" key="5">
    <source>
        <dbReference type="ARBA" id="ARBA00022840"/>
    </source>
</evidence>
<dbReference type="InterPro" id="IPR011545">
    <property type="entry name" value="DEAD/DEAH_box_helicase_dom"/>
</dbReference>
<keyword evidence="4 10" id="KW-0347">Helicase</keyword>
<comment type="subunit">
    <text evidence="10">Monomer.</text>
</comment>
<dbReference type="Gene3D" id="1.10.150.20">
    <property type="entry name" value="5' to 3' exonuclease, C-terminal subdomain"/>
    <property type="match status" value="1"/>
</dbReference>
<evidence type="ECO:0000259" key="11">
    <source>
        <dbReference type="PROSITE" id="PS51192"/>
    </source>
</evidence>
<evidence type="ECO:0000256" key="2">
    <source>
        <dbReference type="ARBA" id="ARBA00022763"/>
    </source>
</evidence>
<dbReference type="EMBL" id="AP031322">
    <property type="protein sequence ID" value="BFH73661.1"/>
    <property type="molecule type" value="Genomic_DNA"/>
</dbReference>
<dbReference type="SUPFAM" id="SSF158702">
    <property type="entry name" value="Sec63 N-terminal domain-like"/>
    <property type="match status" value="1"/>
</dbReference>
<keyword evidence="6 10" id="KW-0238">DNA-binding</keyword>
<dbReference type="RefSeq" id="WP_369609238.1">
    <property type="nucleotide sequence ID" value="NZ_AP031322.1"/>
</dbReference>
<dbReference type="Pfam" id="PF00271">
    <property type="entry name" value="Helicase_C"/>
    <property type="match status" value="1"/>
</dbReference>
<dbReference type="PANTHER" id="PTHR47961:SF10">
    <property type="entry name" value="ATP-DEPENDENT DNA HELICASE HEL308"/>
    <property type="match status" value="1"/>
</dbReference>
<keyword evidence="8 10" id="KW-0413">Isomerase</keyword>
<comment type="catalytic activity">
    <reaction evidence="9 10">
        <text>Couples ATP hydrolysis with the unwinding of duplex DNA by translocating in the 3'-5' direction.</text>
        <dbReference type="EC" id="5.6.2.4"/>
    </reaction>
</comment>
<evidence type="ECO:0000313" key="13">
    <source>
        <dbReference type="EMBL" id="BFH73661.1"/>
    </source>
</evidence>
<dbReference type="InterPro" id="IPR014001">
    <property type="entry name" value="Helicase_ATP-bd"/>
</dbReference>
<dbReference type="CDD" id="cd18795">
    <property type="entry name" value="SF2_C_Ski2"/>
    <property type="match status" value="1"/>
</dbReference>
<comment type="catalytic activity">
    <reaction evidence="10">
        <text>ATP + H2O = ADP + phosphate + H(+)</text>
        <dbReference type="Rhea" id="RHEA:13065"/>
        <dbReference type="ChEBI" id="CHEBI:15377"/>
        <dbReference type="ChEBI" id="CHEBI:15378"/>
        <dbReference type="ChEBI" id="CHEBI:30616"/>
        <dbReference type="ChEBI" id="CHEBI:43474"/>
        <dbReference type="ChEBI" id="CHEBI:456216"/>
        <dbReference type="EC" id="5.6.2.4"/>
    </reaction>
</comment>
<reference evidence="13" key="1">
    <citation type="submission" date="2024-03" db="EMBL/GenBank/DDBJ databases">
        <title>Complete genome sequence of Sulfurisphaera javensis strain KD-1.</title>
        <authorList>
            <person name="Sakai H."/>
            <person name="Nur N."/>
            <person name="Suwanto A."/>
            <person name="Kurosawa N."/>
        </authorList>
    </citation>
    <scope>NUCLEOTIDE SEQUENCE</scope>
    <source>
        <strain evidence="13">KD-1</strain>
    </source>
</reference>
<dbReference type="InterPro" id="IPR036390">
    <property type="entry name" value="WH_DNA-bd_sf"/>
</dbReference>
<dbReference type="GO" id="GO:0003677">
    <property type="term" value="F:DNA binding"/>
    <property type="evidence" value="ECO:0007669"/>
    <property type="project" value="UniProtKB-UniRule"/>
</dbReference>
<dbReference type="InterPro" id="IPR053416">
    <property type="entry name" value="Hel308_helicase"/>
</dbReference>
<evidence type="ECO:0000256" key="7">
    <source>
        <dbReference type="ARBA" id="ARBA00023204"/>
    </source>
</evidence>
<dbReference type="PROSITE" id="PS51194">
    <property type="entry name" value="HELICASE_CTER"/>
    <property type="match status" value="1"/>
</dbReference>
<dbReference type="EC" id="5.6.2.4" evidence="10"/>
<keyword evidence="7 10" id="KW-0234">DNA repair</keyword>
<dbReference type="PANTHER" id="PTHR47961">
    <property type="entry name" value="DNA POLYMERASE THETA, PUTATIVE (AFU_ORTHOLOGUE AFUA_1G05260)-RELATED"/>
    <property type="match status" value="1"/>
</dbReference>
<dbReference type="InterPro" id="IPR050474">
    <property type="entry name" value="Hel308_SKI2-like"/>
</dbReference>
<feature type="binding site" evidence="10">
    <location>
        <position position="31"/>
    </location>
    <ligand>
        <name>ATP</name>
        <dbReference type="ChEBI" id="CHEBI:30616"/>
    </ligand>
</feature>
<dbReference type="Pfam" id="PF00270">
    <property type="entry name" value="DEAD"/>
    <property type="match status" value="1"/>
</dbReference>
<dbReference type="KEGG" id="sjv:SJAV_16050"/>
<dbReference type="SUPFAM" id="SSF52540">
    <property type="entry name" value="P-loop containing nucleoside triphosphate hydrolases"/>
    <property type="match status" value="1"/>
</dbReference>
<dbReference type="GO" id="GO:0043138">
    <property type="term" value="F:3'-5' DNA helicase activity"/>
    <property type="evidence" value="ECO:0007669"/>
    <property type="project" value="UniProtKB-UniRule"/>
</dbReference>
<dbReference type="AlphaFoldDB" id="A0AAT9GS23"/>
<dbReference type="GO" id="GO:0005524">
    <property type="term" value="F:ATP binding"/>
    <property type="evidence" value="ECO:0007669"/>
    <property type="project" value="UniProtKB-UniRule"/>
</dbReference>
<feature type="domain" description="Helicase C-terminal" evidence="12">
    <location>
        <begin position="235"/>
        <end position="439"/>
    </location>
</feature>
<dbReference type="CDD" id="cd18028">
    <property type="entry name" value="DEXHc_archSki2"/>
    <property type="match status" value="1"/>
</dbReference>
<dbReference type="InterPro" id="IPR022965">
    <property type="entry name" value="Helicase_Hel308"/>
</dbReference>
<sequence>METITVDKLPLDEKIILILKKRGIRTLNPPQAEAIKKGLLEGKRLLVTSPTASGKTLIAELGMVNYLLSKGGKAIYITPLRALTNEKYNTFKDWESLGLKIGMSSGDYDTDDSWLENYDIIVTTYEKLDSLWRHKAKWLNDVSYFVLDEFHYLNDPERGPTVESVAIRAKRKGVVLGLSATISNGNEIAKWLNAELVATNWRPVPLKEGIIYPEKKDFIIVYKDNSTRKVYGDDPIIAYTIDIVSKGGQVLVFRSSRKLAESTARKIAQYMNFIKLEDKKLLDIGREIKEVDDAGTNEKEDLYNLIIKGVSYHHAGLSKKLRDIIESSFRERILKVIVATPTLAAGVNLPARAVIIGDIYRYNRKVVGYMDLIPVMDYKQMSGRAGRPGFDENGEAVIVVRSKREAQKVFERYLMSDVEPIESKLGSESAFYSFLISIIASEGEKTERELLEYVKETLLPKELAKKYFKSGLNWLLDHDIFIKIEDKIKLSRFGSRISDLYINPFTAVTIREALEKSEKSCEIAYLHLLAYTPDGPTISVSKSEEEALIDELNCELLVDEPEDEYEFSNYISALKVAFIVYDWINEIDEDTILGKYGIGSGDLRAIIDTMDWLTYSGFHVASVLELKDHKEVLEELHMRVKDGIKPELIELVKVPGIGRARARLLYQHDIKRPEDIVMNPEKVKRLLGPNLGEKIVREAARIIA</sequence>
<dbReference type="SUPFAM" id="SSF46785">
    <property type="entry name" value="Winged helix' DNA-binding domain"/>
    <property type="match status" value="1"/>
</dbReference>
<comment type="function">
    <text evidence="10">DNA-dependent ATPase and 3'-5' DNA helicase that may be involved in repair of stalled replication forks.</text>
</comment>
<dbReference type="GeneID" id="92354562"/>
<keyword evidence="2 10" id="KW-0227">DNA damage</keyword>
<evidence type="ECO:0000256" key="1">
    <source>
        <dbReference type="ARBA" id="ARBA00022741"/>
    </source>
</evidence>
<gene>
    <name evidence="10 13" type="primary">hel308</name>
    <name evidence="13" type="ORF">SJAV_16050</name>
</gene>
<dbReference type="SMART" id="SM00487">
    <property type="entry name" value="DEXDc"/>
    <property type="match status" value="1"/>
</dbReference>
<feature type="domain" description="Helicase ATP-binding" evidence="11">
    <location>
        <begin position="36"/>
        <end position="200"/>
    </location>
</feature>